<sequence length="101" mass="11899">MEYINLNPRFFSRETIAHALAEYLAGLSSWRTHLPHSTLLYYFRRLSYVKYVVPLSGKYAIDETEVRTVKGEYYYVWVVRDVNTKVGTLIPRLYPSSWSLA</sequence>
<organism evidence="1 2">
    <name type="scientific">Stygiolobus caldivivus</name>
    <dbReference type="NCBI Taxonomy" id="2824673"/>
    <lineage>
        <taxon>Archaea</taxon>
        <taxon>Thermoproteota</taxon>
        <taxon>Thermoprotei</taxon>
        <taxon>Sulfolobales</taxon>
        <taxon>Sulfolobaceae</taxon>
        <taxon>Stygiolobus</taxon>
    </lineage>
</organism>
<reference evidence="1 2" key="1">
    <citation type="submission" date="2021-04" db="EMBL/GenBank/DDBJ databases">
        <title>Complete genome sequence of Stygiolobus sp. KN-1.</title>
        <authorList>
            <person name="Nakamura K."/>
            <person name="Sakai H."/>
            <person name="Kurosawa N."/>
        </authorList>
    </citation>
    <scope>NUCLEOTIDE SEQUENCE [LARGE SCALE GENOMIC DNA]</scope>
    <source>
        <strain evidence="1 2">KN-1</strain>
    </source>
</reference>
<evidence type="ECO:0000313" key="2">
    <source>
        <dbReference type="Proteomes" id="UP000825123"/>
    </source>
</evidence>
<keyword evidence="2" id="KW-1185">Reference proteome</keyword>
<evidence type="ECO:0000313" key="1">
    <source>
        <dbReference type="EMBL" id="BCU69915.1"/>
    </source>
</evidence>
<dbReference type="Proteomes" id="UP000825123">
    <property type="component" value="Chromosome"/>
</dbReference>
<dbReference type="KEGG" id="csty:KN1_12120"/>
<name>A0A8D5ZJ26_9CREN</name>
<dbReference type="EMBL" id="AP024597">
    <property type="protein sequence ID" value="BCU69915.1"/>
    <property type="molecule type" value="Genomic_DNA"/>
</dbReference>
<accession>A0A8D5ZJ26</accession>
<protein>
    <submittedName>
        <fullName evidence="1">Uncharacterized protein</fullName>
    </submittedName>
</protein>
<gene>
    <name evidence="1" type="ORF">KN1_12120</name>
</gene>
<dbReference type="AlphaFoldDB" id="A0A8D5ZJ26"/>
<proteinExistence type="predicted"/>